<sequence length="204" mass="22467">MSAYKSLIFALLTTASLSGLVLMSSPARAQWWTAAPADYEDCAERIEKSTASKDAKATALSDCESKFAGRRKRGGGYTYHDFMQNRSFDIAGPNPTTAEQKAIDEQYKIYLDNQRRSVIVAAFAEKQREAQTQAALETDFRQTAETPSDVKPVVLPRPRPKVRAKEPDCAIEPLTCGWSKLSSGLKDIKDALFGTPAPAKTKRT</sequence>
<keyword evidence="2" id="KW-0732">Signal</keyword>
<evidence type="ECO:0000256" key="2">
    <source>
        <dbReference type="SAM" id="SignalP"/>
    </source>
</evidence>
<evidence type="ECO:0000313" key="4">
    <source>
        <dbReference type="Proteomes" id="UP000515291"/>
    </source>
</evidence>
<evidence type="ECO:0008006" key="5">
    <source>
        <dbReference type="Google" id="ProtNLM"/>
    </source>
</evidence>
<feature type="signal peptide" evidence="2">
    <location>
        <begin position="1"/>
        <end position="29"/>
    </location>
</feature>
<organism evidence="3 4">
    <name type="scientific">Tardiphaga robiniae</name>
    <dbReference type="NCBI Taxonomy" id="943830"/>
    <lineage>
        <taxon>Bacteria</taxon>
        <taxon>Pseudomonadati</taxon>
        <taxon>Pseudomonadota</taxon>
        <taxon>Alphaproteobacteria</taxon>
        <taxon>Hyphomicrobiales</taxon>
        <taxon>Nitrobacteraceae</taxon>
        <taxon>Tardiphaga</taxon>
    </lineage>
</organism>
<dbReference type="AlphaFoldDB" id="A0A7G6U987"/>
<gene>
    <name evidence="3" type="ORF">HB776_21485</name>
</gene>
<name>A0A7G6U987_9BRAD</name>
<feature type="region of interest" description="Disordered" evidence="1">
    <location>
        <begin position="143"/>
        <end position="166"/>
    </location>
</feature>
<dbReference type="Proteomes" id="UP000515291">
    <property type="component" value="Chromosome"/>
</dbReference>
<evidence type="ECO:0000313" key="3">
    <source>
        <dbReference type="EMBL" id="QND75569.1"/>
    </source>
</evidence>
<accession>A0A7G6U987</accession>
<proteinExistence type="predicted"/>
<protein>
    <recommendedName>
        <fullName evidence="5">DUF1311 domain-containing protein</fullName>
    </recommendedName>
</protein>
<evidence type="ECO:0000256" key="1">
    <source>
        <dbReference type="SAM" id="MobiDB-lite"/>
    </source>
</evidence>
<reference evidence="4" key="1">
    <citation type="journal article" date="2020" name="Mol. Plant Microbe">
        <title>Rhizobial microsymbionts of the narrowly endemic Oxytropis species growing in Kamchatka are characterized by significant genetic diversity and possess a set of genes that are associated with T3SS and T6SS secretion systems and can affect the development of symbiosis.</title>
        <authorList>
            <person name="Safronova V."/>
            <person name="Guro P."/>
            <person name="Sazanova A."/>
            <person name="Kuznetsova I."/>
            <person name="Belimov A."/>
            <person name="Yakubov V."/>
            <person name="Chirak E."/>
            <person name="Afonin A."/>
            <person name="Gogolev Y."/>
            <person name="Andronov E."/>
            <person name="Tikhonovich I."/>
        </authorList>
    </citation>
    <scope>NUCLEOTIDE SEQUENCE [LARGE SCALE GENOMIC DNA]</scope>
    <source>
        <strain evidence="4">581</strain>
    </source>
</reference>
<feature type="chain" id="PRO_5029004291" description="DUF1311 domain-containing protein" evidence="2">
    <location>
        <begin position="30"/>
        <end position="204"/>
    </location>
</feature>
<dbReference type="KEGG" id="trb:HB776_21485"/>
<dbReference type="EMBL" id="CP050292">
    <property type="protein sequence ID" value="QND75569.1"/>
    <property type="molecule type" value="Genomic_DNA"/>
</dbReference>